<evidence type="ECO:0000256" key="3">
    <source>
        <dbReference type="ARBA" id="ARBA00022630"/>
    </source>
</evidence>
<dbReference type="InterPro" id="IPR039261">
    <property type="entry name" value="FNR_nucleotide-bd"/>
</dbReference>
<dbReference type="EMBL" id="DTTC01000241">
    <property type="protein sequence ID" value="HIA98273.1"/>
    <property type="molecule type" value="Genomic_DNA"/>
</dbReference>
<gene>
    <name evidence="9" type="ORF">EYO15_03740</name>
</gene>
<evidence type="ECO:0000256" key="4">
    <source>
        <dbReference type="ARBA" id="ARBA00022643"/>
    </source>
</evidence>
<evidence type="ECO:0000256" key="5">
    <source>
        <dbReference type="ARBA" id="ARBA00022827"/>
    </source>
</evidence>
<dbReference type="PRINTS" id="PR00371">
    <property type="entry name" value="FPNCR"/>
</dbReference>
<dbReference type="SUPFAM" id="SSF63380">
    <property type="entry name" value="Riboflavin synthase domain-like"/>
    <property type="match status" value="1"/>
</dbReference>
<comment type="cofactor">
    <cofactor evidence="2">
        <name>FAD</name>
        <dbReference type="ChEBI" id="CHEBI:57692"/>
    </cofactor>
</comment>
<dbReference type="GO" id="GO:0050660">
    <property type="term" value="F:flavin adenine dinucleotide binding"/>
    <property type="evidence" value="ECO:0007669"/>
    <property type="project" value="TreeGrafter"/>
</dbReference>
<dbReference type="InterPro" id="IPR023173">
    <property type="entry name" value="NADPH_Cyt_P450_Rdtase_alpha"/>
</dbReference>
<evidence type="ECO:0000259" key="8">
    <source>
        <dbReference type="PROSITE" id="PS51384"/>
    </source>
</evidence>
<organism evidence="9 10">
    <name type="scientific">Marine Group III euryarchaeote</name>
    <dbReference type="NCBI Taxonomy" id="2173149"/>
    <lineage>
        <taxon>Archaea</taxon>
        <taxon>Methanobacteriati</taxon>
        <taxon>Thermoplasmatota</taxon>
        <taxon>Thermoplasmata</taxon>
        <taxon>Candidatus Thermoprofundales</taxon>
    </lineage>
</organism>
<evidence type="ECO:0000256" key="1">
    <source>
        <dbReference type="ARBA" id="ARBA00001917"/>
    </source>
</evidence>
<feature type="domain" description="FAD-binding FR-type" evidence="8">
    <location>
        <begin position="9"/>
        <end position="228"/>
    </location>
</feature>
<protein>
    <recommendedName>
        <fullName evidence="8">FAD-binding FR-type domain-containing protein</fullName>
    </recommendedName>
</protein>
<dbReference type="GO" id="GO:0010181">
    <property type="term" value="F:FMN binding"/>
    <property type="evidence" value="ECO:0007669"/>
    <property type="project" value="TreeGrafter"/>
</dbReference>
<sequence length="381" mass="44338">MSSIKYDRKNPFMATVTEAYCISEGSGKETNHYVVSLKGSGIRYKPGDSLGFYPTNNYELVKETIRKIRAKKKDAIEDKDGEKTTLAEALHYKFTIHRAGKKFLSAVVKKMKRGKDKEDLENILDDREEVDKYLFTRDCIDILNEHPVHFTPQEFVNTLSPITPRLYSISSSPKSHPREVHLTVAIVKYNNFERDRFGLATGELSNRIEVNKTRIPVYIQPTKEFVLPEDNSKDIIMVGPGTGIAPFRAFLEQRIEEKGAGRNWLFFGEVHEKSTFFYKDEWFEAMKNGHLQKLTTAFSRDQEHKIYVQHRLLGNSKEIWEWLQSGSYFYVCGDKQYMAKDVHSALIEIAQKEGKLKKEDAENYINQTLMKDERRYLRDVY</sequence>
<dbReference type="Gene3D" id="3.40.50.80">
    <property type="entry name" value="Nucleotide-binding domain of ferredoxin-NADP reductase (FNR) module"/>
    <property type="match status" value="1"/>
</dbReference>
<dbReference type="Gene3D" id="2.40.30.10">
    <property type="entry name" value="Translation factors"/>
    <property type="match status" value="1"/>
</dbReference>
<dbReference type="FunFam" id="3.40.50.80:FF:000001">
    <property type="entry name" value="NADPH--cytochrome P450 reductase 1"/>
    <property type="match status" value="1"/>
</dbReference>
<accession>A0A7J4D0T4</accession>
<evidence type="ECO:0000256" key="7">
    <source>
        <dbReference type="ARBA" id="ARBA00023002"/>
    </source>
</evidence>
<dbReference type="Pfam" id="PF00175">
    <property type="entry name" value="NAD_binding_1"/>
    <property type="match status" value="1"/>
</dbReference>
<dbReference type="PANTHER" id="PTHR19384">
    <property type="entry name" value="NITRIC OXIDE SYNTHASE-RELATED"/>
    <property type="match status" value="1"/>
</dbReference>
<dbReference type="SUPFAM" id="SSF52343">
    <property type="entry name" value="Ferredoxin reductase-like, C-terminal NADP-linked domain"/>
    <property type="match status" value="1"/>
</dbReference>
<dbReference type="InterPro" id="IPR001433">
    <property type="entry name" value="OxRdtase_FAD/NAD-bd"/>
</dbReference>
<comment type="cofactor">
    <cofactor evidence="1">
        <name>FMN</name>
        <dbReference type="ChEBI" id="CHEBI:58210"/>
    </cofactor>
</comment>
<dbReference type="Proteomes" id="UP000589132">
    <property type="component" value="Unassembled WGS sequence"/>
</dbReference>
<evidence type="ECO:0000313" key="9">
    <source>
        <dbReference type="EMBL" id="HIA98273.1"/>
    </source>
</evidence>
<keyword evidence="4" id="KW-0288">FMN</keyword>
<dbReference type="InterPro" id="IPR017927">
    <property type="entry name" value="FAD-bd_FR_type"/>
</dbReference>
<dbReference type="CDD" id="cd06199">
    <property type="entry name" value="SiR"/>
    <property type="match status" value="1"/>
</dbReference>
<evidence type="ECO:0000256" key="2">
    <source>
        <dbReference type="ARBA" id="ARBA00001974"/>
    </source>
</evidence>
<dbReference type="InterPro" id="IPR001709">
    <property type="entry name" value="Flavoprot_Pyr_Nucl_cyt_Rdtase"/>
</dbReference>
<keyword evidence="3" id="KW-0285">Flavoprotein</keyword>
<evidence type="ECO:0000256" key="6">
    <source>
        <dbReference type="ARBA" id="ARBA00022857"/>
    </source>
</evidence>
<evidence type="ECO:0000313" key="10">
    <source>
        <dbReference type="Proteomes" id="UP000589132"/>
    </source>
</evidence>
<dbReference type="AlphaFoldDB" id="A0A7J4D0T4"/>
<proteinExistence type="predicted"/>
<keyword evidence="7" id="KW-0560">Oxidoreductase</keyword>
<dbReference type="InterPro" id="IPR017938">
    <property type="entry name" value="Riboflavin_synthase-like_b-brl"/>
</dbReference>
<dbReference type="PANTHER" id="PTHR19384:SF128">
    <property type="entry name" value="NADPH OXIDOREDUCTASE A"/>
    <property type="match status" value="1"/>
</dbReference>
<reference evidence="10" key="1">
    <citation type="journal article" date="2019" name="bioRxiv">
        <title>Genome diversification in globally distributed novel marine Proteobacteria is linked to environmental adaptation.</title>
        <authorList>
            <person name="Zhou Z."/>
            <person name="Tran P.Q."/>
            <person name="Kieft K."/>
            <person name="Anantharaman K."/>
        </authorList>
    </citation>
    <scope>NUCLEOTIDE SEQUENCE [LARGE SCALE GENOMIC DNA]</scope>
</reference>
<name>A0A7J4D0T4_9ARCH</name>
<comment type="caution">
    <text evidence="9">The sequence shown here is derived from an EMBL/GenBank/DDBJ whole genome shotgun (WGS) entry which is preliminary data.</text>
</comment>
<dbReference type="Gene3D" id="1.20.990.10">
    <property type="entry name" value="NADPH-cytochrome p450 Reductase, Chain A, domain 3"/>
    <property type="match status" value="1"/>
</dbReference>
<dbReference type="Pfam" id="PF00667">
    <property type="entry name" value="FAD_binding_1"/>
    <property type="match status" value="1"/>
</dbReference>
<dbReference type="InterPro" id="IPR003097">
    <property type="entry name" value="CysJ-like_FAD-binding"/>
</dbReference>
<keyword evidence="5" id="KW-0274">FAD</keyword>
<dbReference type="GO" id="GO:0005829">
    <property type="term" value="C:cytosol"/>
    <property type="evidence" value="ECO:0007669"/>
    <property type="project" value="TreeGrafter"/>
</dbReference>
<dbReference type="PROSITE" id="PS51384">
    <property type="entry name" value="FAD_FR"/>
    <property type="match status" value="1"/>
</dbReference>
<keyword evidence="6" id="KW-0521">NADP</keyword>
<dbReference type="GO" id="GO:0016491">
    <property type="term" value="F:oxidoreductase activity"/>
    <property type="evidence" value="ECO:0007669"/>
    <property type="project" value="UniProtKB-KW"/>
</dbReference>